<dbReference type="Pfam" id="PF17851">
    <property type="entry name" value="GH43_C2"/>
    <property type="match status" value="1"/>
</dbReference>
<dbReference type="GO" id="GO:0030527">
    <property type="term" value="F:structural constituent of chromatin"/>
    <property type="evidence" value="ECO:0007669"/>
    <property type="project" value="InterPro"/>
</dbReference>
<dbReference type="InterPro" id="IPR009970">
    <property type="entry name" value="HC2"/>
</dbReference>
<evidence type="ECO:0000259" key="5">
    <source>
        <dbReference type="Pfam" id="PF17851"/>
    </source>
</evidence>
<name>A0A2K8L282_9PROT</name>
<dbReference type="RefSeq" id="WP_232726571.1">
    <property type="nucleotide sequence ID" value="NZ_CP018800.1"/>
</dbReference>
<feature type="region of interest" description="Disordered" evidence="3">
    <location>
        <begin position="133"/>
        <end position="244"/>
    </location>
</feature>
<dbReference type="PANTHER" id="PTHR10004">
    <property type="entry name" value="OS06G0538200 PROTEIN"/>
    <property type="match status" value="1"/>
</dbReference>
<comment type="function">
    <text evidence="1">Might have a role in establishing the nucleoid structure of elementary bodies.</text>
</comment>
<feature type="domain" description="Beta-xylosidase C-terminal Concanavalin A-like" evidence="5">
    <location>
        <begin position="434"/>
        <end position="614"/>
    </location>
</feature>
<reference evidence="6 7" key="1">
    <citation type="submission" date="2016-12" db="EMBL/GenBank/DDBJ databases">
        <title>Isolation and genomic insights into novel planktonic Zetaproteobacteria from stratified waters of the Chesapeake Bay.</title>
        <authorList>
            <person name="McAllister S.M."/>
            <person name="Kato S."/>
            <person name="Chan C.S."/>
            <person name="Chiu B.K."/>
            <person name="Field E.K."/>
        </authorList>
    </citation>
    <scope>NUCLEOTIDE SEQUENCE [LARGE SCALE GENOMIC DNA]</scope>
    <source>
        <strain evidence="6 7">CP-8</strain>
    </source>
</reference>
<keyword evidence="7" id="KW-1185">Reference proteome</keyword>
<evidence type="ECO:0000256" key="1">
    <source>
        <dbReference type="ARBA" id="ARBA00002344"/>
    </source>
</evidence>
<dbReference type="PANTHER" id="PTHR10004:SF8">
    <property type="entry name" value="OS06G0538200 PROTEIN"/>
    <property type="match status" value="1"/>
</dbReference>
<dbReference type="AlphaFoldDB" id="A0A2K8L282"/>
<dbReference type="InterPro" id="IPR041542">
    <property type="entry name" value="GH43_C2"/>
</dbReference>
<evidence type="ECO:0000256" key="2">
    <source>
        <dbReference type="ARBA" id="ARBA00008424"/>
    </source>
</evidence>
<comment type="similarity">
    <text evidence="2">Belongs to the histone H1/H5 family. HCT subfamily.</text>
</comment>
<feature type="region of interest" description="Disordered" evidence="3">
    <location>
        <begin position="335"/>
        <end position="363"/>
    </location>
</feature>
<dbReference type="EMBL" id="CP018800">
    <property type="protein sequence ID" value="ATX81397.1"/>
    <property type="molecule type" value="Genomic_DNA"/>
</dbReference>
<dbReference type="SUPFAM" id="SSF49899">
    <property type="entry name" value="Concanavalin A-like lectins/glucanases"/>
    <property type="match status" value="1"/>
</dbReference>
<dbReference type="Pfam" id="PF07382">
    <property type="entry name" value="HC2"/>
    <property type="match status" value="1"/>
</dbReference>
<organism evidence="6 7">
    <name type="scientific">Mariprofundus ferrinatatus</name>
    <dbReference type="NCBI Taxonomy" id="1921087"/>
    <lineage>
        <taxon>Bacteria</taxon>
        <taxon>Pseudomonadati</taxon>
        <taxon>Pseudomonadota</taxon>
        <taxon>Candidatius Mariprofundia</taxon>
        <taxon>Mariprofundales</taxon>
        <taxon>Mariprofundaceae</taxon>
        <taxon>Mariprofundus</taxon>
    </lineage>
</organism>
<dbReference type="Proteomes" id="UP000231637">
    <property type="component" value="Chromosome"/>
</dbReference>
<dbReference type="Gene3D" id="2.60.120.200">
    <property type="match status" value="1"/>
</dbReference>
<feature type="signal peptide" evidence="4">
    <location>
        <begin position="1"/>
        <end position="23"/>
    </location>
</feature>
<keyword evidence="4" id="KW-0732">Signal</keyword>
<accession>A0A2K8L282</accession>
<feature type="chain" id="PRO_5014894527" evidence="4">
    <location>
        <begin position="24"/>
        <end position="650"/>
    </location>
</feature>
<gene>
    <name evidence="6" type="ORF">Ga0123462_0523</name>
</gene>
<evidence type="ECO:0000313" key="6">
    <source>
        <dbReference type="EMBL" id="ATX81397.1"/>
    </source>
</evidence>
<dbReference type="InterPro" id="IPR013320">
    <property type="entry name" value="ConA-like_dom_sf"/>
</dbReference>
<dbReference type="GO" id="GO:0003677">
    <property type="term" value="F:DNA binding"/>
    <property type="evidence" value="ECO:0007669"/>
    <property type="project" value="InterPro"/>
</dbReference>
<proteinExistence type="inferred from homology"/>
<dbReference type="KEGG" id="mfn:Ga0123462_0523"/>
<sequence>MLNRVIKVHIMALTLLVPVALFAANPNVDSVGTVNKLTAGEKSVAETSAESAGQDYQQQLKVTAAALAAEKAAAEKAAAEKAAAEKAAAEKAAAEKAAAEKAAAEKAAAEKAAAEKAAAEKAAAEKAAAEKAAAEKAAAEKAAAEKSAAEKAAAEKAAAEKAAAEKAAAEKAAAEKAAAEKAAAEKAAAEKAAAEKAAAEKAAAEKAAAEKAAAEKAAAEKAAAEKAAAEKAAAEKAAAEKAAAEKAAAREAAAKVAVASLQNYQKQLLEMSKHLAGEKSNAELLAVKRTAEKVAAEKMEAERIAAEKLAVEKAEAIAAAEKAVADKLAAERAAAERAAAERAAAERAAAERTAAERAAAERAAAERAAAERAAAERAAAERAAAERAAAEAGAIEDAPADVVVEKSPPAAEKKPFVDLWDRETTAYEPGIIYRDEFDGGYLSEVWQVLNPRSELMNSDGESLILMTNKSSLSKGLVPNVLVYNGSSLNGDYSVSVRVDSEFTAGKNGRAEQQAGLLLYRSGSDHIGLIVGVEDEANFSKCEGRDCRQVVSARFVKALDGERVQINSPYWVAWQKPKSTSMATRFSVYLKIDKVGYTYTAHASLDGNTWYEIGAVPFFSTKLKPALFASGNEDFPYALVKLDHLVIKELQ</sequence>
<protein>
    <submittedName>
        <fullName evidence="6">Histone H1-like nucleoprotein HC2</fullName>
    </submittedName>
</protein>
<evidence type="ECO:0000256" key="4">
    <source>
        <dbReference type="SAM" id="SignalP"/>
    </source>
</evidence>
<evidence type="ECO:0000256" key="3">
    <source>
        <dbReference type="SAM" id="MobiDB-lite"/>
    </source>
</evidence>
<evidence type="ECO:0000313" key="7">
    <source>
        <dbReference type="Proteomes" id="UP000231637"/>
    </source>
</evidence>
<dbReference type="GO" id="GO:0030261">
    <property type="term" value="P:chromosome condensation"/>
    <property type="evidence" value="ECO:0007669"/>
    <property type="project" value="InterPro"/>
</dbReference>